<proteinExistence type="inferred from homology"/>
<organism evidence="8 9">
    <name type="scientific">Sorangium cellulosum</name>
    <name type="common">Polyangium cellulosum</name>
    <dbReference type="NCBI Taxonomy" id="56"/>
    <lineage>
        <taxon>Bacteria</taxon>
        <taxon>Pseudomonadati</taxon>
        <taxon>Myxococcota</taxon>
        <taxon>Polyangia</taxon>
        <taxon>Polyangiales</taxon>
        <taxon>Polyangiaceae</taxon>
        <taxon>Sorangium</taxon>
    </lineage>
</organism>
<evidence type="ECO:0000256" key="7">
    <source>
        <dbReference type="RuleBase" id="RU003879"/>
    </source>
</evidence>
<reference evidence="8 9" key="1">
    <citation type="submission" date="2015-09" db="EMBL/GenBank/DDBJ databases">
        <title>Sorangium comparison.</title>
        <authorList>
            <person name="Zaburannyi N."/>
            <person name="Bunk B."/>
            <person name="Overmann J."/>
            <person name="Mueller R."/>
        </authorList>
    </citation>
    <scope>NUCLEOTIDE SEQUENCE [LARGE SCALE GENOMIC DNA]</scope>
    <source>
        <strain evidence="8 9">So ce836</strain>
    </source>
</reference>
<keyword evidence="3" id="KW-1003">Cell membrane</keyword>
<dbReference type="InterPro" id="IPR003400">
    <property type="entry name" value="ExbD"/>
</dbReference>
<evidence type="ECO:0000313" key="8">
    <source>
        <dbReference type="EMBL" id="AUX31703.1"/>
    </source>
</evidence>
<evidence type="ECO:0000256" key="5">
    <source>
        <dbReference type="ARBA" id="ARBA00022989"/>
    </source>
</evidence>
<dbReference type="Proteomes" id="UP000295497">
    <property type="component" value="Chromosome"/>
</dbReference>
<keyword evidence="7" id="KW-0653">Protein transport</keyword>
<comment type="subcellular location">
    <subcellularLocation>
        <location evidence="1">Cell membrane</location>
        <topology evidence="1">Single-pass membrane protein</topology>
    </subcellularLocation>
    <subcellularLocation>
        <location evidence="7">Cell membrane</location>
        <topology evidence="7">Single-pass type II membrane protein</topology>
    </subcellularLocation>
</comment>
<dbReference type="Pfam" id="PF02472">
    <property type="entry name" value="ExbD"/>
    <property type="match status" value="1"/>
</dbReference>
<dbReference type="RefSeq" id="WP_129575448.1">
    <property type="nucleotide sequence ID" value="NZ_CP012672.1"/>
</dbReference>
<evidence type="ECO:0000256" key="2">
    <source>
        <dbReference type="ARBA" id="ARBA00005811"/>
    </source>
</evidence>
<keyword evidence="5" id="KW-1133">Transmembrane helix</keyword>
<evidence type="ECO:0000256" key="1">
    <source>
        <dbReference type="ARBA" id="ARBA00004162"/>
    </source>
</evidence>
<name>A0A4P2QQB8_SORCE</name>
<comment type="similarity">
    <text evidence="2 7">Belongs to the ExbD/TolR family.</text>
</comment>
<evidence type="ECO:0000256" key="3">
    <source>
        <dbReference type="ARBA" id="ARBA00022475"/>
    </source>
</evidence>
<gene>
    <name evidence="8" type="ORF">SOCE836_038340</name>
</gene>
<accession>A0A4P2QQB8</accession>
<dbReference type="EMBL" id="CP012672">
    <property type="protein sequence ID" value="AUX31703.1"/>
    <property type="molecule type" value="Genomic_DNA"/>
</dbReference>
<keyword evidence="4 7" id="KW-0812">Transmembrane</keyword>
<dbReference type="AlphaFoldDB" id="A0A4P2QQB8"/>
<dbReference type="GO" id="GO:0005886">
    <property type="term" value="C:plasma membrane"/>
    <property type="evidence" value="ECO:0007669"/>
    <property type="project" value="UniProtKB-SubCell"/>
</dbReference>
<keyword evidence="6" id="KW-0472">Membrane</keyword>
<dbReference type="GO" id="GO:0022857">
    <property type="term" value="F:transmembrane transporter activity"/>
    <property type="evidence" value="ECO:0007669"/>
    <property type="project" value="InterPro"/>
</dbReference>
<evidence type="ECO:0000256" key="4">
    <source>
        <dbReference type="ARBA" id="ARBA00022692"/>
    </source>
</evidence>
<dbReference type="GO" id="GO:0015031">
    <property type="term" value="P:protein transport"/>
    <property type="evidence" value="ECO:0007669"/>
    <property type="project" value="UniProtKB-KW"/>
</dbReference>
<evidence type="ECO:0000256" key="6">
    <source>
        <dbReference type="ARBA" id="ARBA00023136"/>
    </source>
</evidence>
<evidence type="ECO:0000313" key="9">
    <source>
        <dbReference type="Proteomes" id="UP000295497"/>
    </source>
</evidence>
<sequence length="203" mass="22145">MSAEQPPPPPPRPKASIVRYKAALRKAIRRNRREPEIDFLNITAMLDLMTIILVFLLKSVGSSAASIPQSKDLTLPKSVMQSEPSQEGVVVIVSKSQILVGEDSTPIVLLPNREQLAQSGVDAKYKRSGPNDLYIVPLANALSHARETDKAIRAAKGLDPSSSEAIIVADATTPYRLLIEVMFTLGQSEFGKYHLMVLSGNKQ</sequence>
<keyword evidence="7" id="KW-0813">Transport</keyword>
<protein>
    <submittedName>
        <fullName evidence="8">Adventurous gliding motility protein</fullName>
    </submittedName>
</protein>